<dbReference type="SUPFAM" id="SSF51261">
    <property type="entry name" value="Duplicated hybrid motif"/>
    <property type="match status" value="1"/>
</dbReference>
<sequence length="122" mass="12202">MTAGFGQGGDLWSSGSHTGVDLAAPAGTPIRAVADGTVTTVSTRGPLGNHTVLTLADGTEVGFSHQQSVAVKRGDRVRAGQEIGAVGATGNTTGPHLHLEVRTPGGALIDPVAWLADRGVAL</sequence>
<reference evidence="2 3" key="1">
    <citation type="submission" date="2022-04" db="EMBL/GenBank/DDBJ databases">
        <title>Streptomyces sp. nov. LCR6-01 isolated from Lichen of Dirinaria sp.</title>
        <authorList>
            <person name="Kanchanasin P."/>
            <person name="Tanasupawat S."/>
            <person name="Phongsopitanun W."/>
        </authorList>
    </citation>
    <scope>NUCLEOTIDE SEQUENCE [LARGE SCALE GENOMIC DNA]</scope>
    <source>
        <strain evidence="2 3">LCR6-01</strain>
    </source>
</reference>
<evidence type="ECO:0000259" key="1">
    <source>
        <dbReference type="Pfam" id="PF01551"/>
    </source>
</evidence>
<dbReference type="EMBL" id="JALPTH010000010">
    <property type="protein sequence ID" value="MCK8678222.1"/>
    <property type="molecule type" value="Genomic_DNA"/>
</dbReference>
<evidence type="ECO:0000313" key="2">
    <source>
        <dbReference type="EMBL" id="MCK8678222.1"/>
    </source>
</evidence>
<evidence type="ECO:0000313" key="3">
    <source>
        <dbReference type="Proteomes" id="UP001522868"/>
    </source>
</evidence>
<keyword evidence="3" id="KW-1185">Reference proteome</keyword>
<name>A0ABT0IA67_9ACTN</name>
<organism evidence="2 3">
    <name type="scientific">Streptomyces lichenis</name>
    <dbReference type="NCBI Taxonomy" id="2306967"/>
    <lineage>
        <taxon>Bacteria</taxon>
        <taxon>Bacillati</taxon>
        <taxon>Actinomycetota</taxon>
        <taxon>Actinomycetes</taxon>
        <taxon>Kitasatosporales</taxon>
        <taxon>Streptomycetaceae</taxon>
        <taxon>Streptomyces</taxon>
    </lineage>
</organism>
<proteinExistence type="predicted"/>
<dbReference type="CDD" id="cd12797">
    <property type="entry name" value="M23_peptidase"/>
    <property type="match status" value="1"/>
</dbReference>
<feature type="domain" description="M23ase beta-sheet core" evidence="1">
    <location>
        <begin position="16"/>
        <end position="110"/>
    </location>
</feature>
<dbReference type="Gene3D" id="2.70.70.10">
    <property type="entry name" value="Glucose Permease (Domain IIA)"/>
    <property type="match status" value="1"/>
</dbReference>
<dbReference type="InterPro" id="IPR016047">
    <property type="entry name" value="M23ase_b-sheet_dom"/>
</dbReference>
<dbReference type="PANTHER" id="PTHR21666">
    <property type="entry name" value="PEPTIDASE-RELATED"/>
    <property type="match status" value="1"/>
</dbReference>
<dbReference type="PANTHER" id="PTHR21666:SF270">
    <property type="entry name" value="MUREIN HYDROLASE ACTIVATOR ENVC"/>
    <property type="match status" value="1"/>
</dbReference>
<accession>A0ABT0IA67</accession>
<comment type="caution">
    <text evidence="2">The sequence shown here is derived from an EMBL/GenBank/DDBJ whole genome shotgun (WGS) entry which is preliminary data.</text>
</comment>
<dbReference type="Pfam" id="PF01551">
    <property type="entry name" value="Peptidase_M23"/>
    <property type="match status" value="1"/>
</dbReference>
<dbReference type="InterPro" id="IPR011055">
    <property type="entry name" value="Dup_hybrid_motif"/>
</dbReference>
<gene>
    <name evidence="2" type="ORF">M1O15_12610</name>
</gene>
<dbReference type="Proteomes" id="UP001522868">
    <property type="component" value="Unassembled WGS sequence"/>
</dbReference>
<dbReference type="InterPro" id="IPR050570">
    <property type="entry name" value="Cell_wall_metabolism_enzyme"/>
</dbReference>
<protein>
    <submittedName>
        <fullName evidence="2">M23 family metallopeptidase</fullName>
    </submittedName>
</protein>